<dbReference type="Gene3D" id="2.180.10.10">
    <property type="entry name" value="RHS repeat-associated core"/>
    <property type="match status" value="5"/>
</dbReference>
<organism evidence="4 5">
    <name type="scientific">Roseburia inulinivorans</name>
    <dbReference type="NCBI Taxonomy" id="360807"/>
    <lineage>
        <taxon>Bacteria</taxon>
        <taxon>Bacillati</taxon>
        <taxon>Bacillota</taxon>
        <taxon>Clostridia</taxon>
        <taxon>Lachnospirales</taxon>
        <taxon>Lachnospiraceae</taxon>
        <taxon>Roseburia</taxon>
    </lineage>
</organism>
<proteinExistence type="predicted"/>
<dbReference type="InterPro" id="IPR022385">
    <property type="entry name" value="Rhs_assc_core"/>
</dbReference>
<dbReference type="EMBL" id="QSFX01000039">
    <property type="protein sequence ID" value="RHA83658.1"/>
    <property type="molecule type" value="Genomic_DNA"/>
</dbReference>
<dbReference type="InterPro" id="IPR050708">
    <property type="entry name" value="T6SS_VgrG/RHS"/>
</dbReference>
<evidence type="ECO:0000313" key="5">
    <source>
        <dbReference type="Proteomes" id="UP000283492"/>
    </source>
</evidence>
<evidence type="ECO:0008006" key="6">
    <source>
        <dbReference type="Google" id="ProtNLM"/>
    </source>
</evidence>
<evidence type="ECO:0000259" key="2">
    <source>
        <dbReference type="Pfam" id="PF20148"/>
    </source>
</evidence>
<dbReference type="Pfam" id="PF20148">
    <property type="entry name" value="DUF6531"/>
    <property type="match status" value="1"/>
</dbReference>
<feature type="domain" description="DUF6531" evidence="2">
    <location>
        <begin position="169"/>
        <end position="241"/>
    </location>
</feature>
<dbReference type="PANTHER" id="PTHR32305">
    <property type="match status" value="1"/>
</dbReference>
<evidence type="ECO:0000313" key="4">
    <source>
        <dbReference type="EMBL" id="RHA83658.1"/>
    </source>
</evidence>
<dbReference type="Gene3D" id="3.90.930.1">
    <property type="match status" value="1"/>
</dbReference>
<dbReference type="InterPro" id="IPR031325">
    <property type="entry name" value="RHS_repeat"/>
</dbReference>
<dbReference type="NCBIfam" id="TIGR03696">
    <property type="entry name" value="Rhs_assc_core"/>
    <property type="match status" value="1"/>
</dbReference>
<gene>
    <name evidence="4" type="ORF">DW914_16365</name>
</gene>
<dbReference type="SUPFAM" id="SSF69304">
    <property type="entry name" value="Tricorn protease N-terminal domain"/>
    <property type="match status" value="1"/>
</dbReference>
<feature type="domain" description="Teneurin-like YD-shell" evidence="3">
    <location>
        <begin position="824"/>
        <end position="922"/>
    </location>
</feature>
<dbReference type="InterPro" id="IPR056823">
    <property type="entry name" value="TEN-like_YD-shell"/>
</dbReference>
<dbReference type="Pfam" id="PF05593">
    <property type="entry name" value="RHS_repeat"/>
    <property type="match status" value="5"/>
</dbReference>
<dbReference type="InterPro" id="IPR045351">
    <property type="entry name" value="DUF6531"/>
</dbReference>
<comment type="caution">
    <text evidence="4">The sequence shown here is derived from an EMBL/GenBank/DDBJ whole genome shotgun (WGS) entry which is preliminary data.</text>
</comment>
<feature type="domain" description="Teneurin-like YD-shell" evidence="3">
    <location>
        <begin position="933"/>
        <end position="1133"/>
    </location>
</feature>
<keyword evidence="1" id="KW-0677">Repeat</keyword>
<accession>A0A3R6DH38</accession>
<dbReference type="NCBIfam" id="TIGR01643">
    <property type="entry name" value="YD_repeat_2x"/>
    <property type="match status" value="11"/>
</dbReference>
<protein>
    <recommendedName>
        <fullName evidence="6">RHS repeat protein</fullName>
    </recommendedName>
</protein>
<dbReference type="PANTHER" id="PTHR32305:SF15">
    <property type="entry name" value="PROTEIN RHSA-RELATED"/>
    <property type="match status" value="1"/>
</dbReference>
<reference evidence="4 5" key="1">
    <citation type="submission" date="2018-08" db="EMBL/GenBank/DDBJ databases">
        <title>A genome reference for cultivated species of the human gut microbiota.</title>
        <authorList>
            <person name="Zou Y."/>
            <person name="Xue W."/>
            <person name="Luo G."/>
        </authorList>
    </citation>
    <scope>NUCLEOTIDE SEQUENCE [LARGE SCALE GENOMIC DNA]</scope>
    <source>
        <strain evidence="4 5">AM42-1AC</strain>
    </source>
</reference>
<dbReference type="InterPro" id="IPR006530">
    <property type="entry name" value="YD"/>
</dbReference>
<dbReference type="Pfam" id="PF25023">
    <property type="entry name" value="TEN_YD-shell"/>
    <property type="match status" value="3"/>
</dbReference>
<evidence type="ECO:0000259" key="3">
    <source>
        <dbReference type="Pfam" id="PF25023"/>
    </source>
</evidence>
<dbReference type="Proteomes" id="UP000283492">
    <property type="component" value="Unassembled WGS sequence"/>
</dbReference>
<evidence type="ECO:0000256" key="1">
    <source>
        <dbReference type="ARBA" id="ARBA00022737"/>
    </source>
</evidence>
<sequence>MGRKEMFRDFSDEAKQKLLKYVDEVTVDGTWDRVKDWFGDAGLTIQSWLGQLSIQNYVNDVDTYHKKVLDKNNTTAKQIGEIFSNVQAVDTKYLSIAGSEAACGDDIIKLISDLASAIDPNGGNMDMGRMKGVLDADVENIRNARATAERAVEEKMLGTEAEGCMNSEDPVNLSTGNFIYEHEDLKVGGEIPLSFHRYYNSKDRRSGVLGDCFLHNYQTAIEKEENGAVRVRQADGQVNHYDRTVSENGREELTGRNTALESLKETETGYVLEHPGTEIISFDGDGKMLRKEDRNGRGISFSYLEDGKLEKAEADNGSSLTYSYNKEGQLEKVTDHTGRTVQLAYREGKLEKVTTASGAEYRYAYGENGRITEVENARRVTAVKNTYDRRFRIIRQEFPDGGTMEFSYDDKNRLVTLTERNGSRIIHVHDDRYRNTETIYGDGTRERYLYNDKNQCISMTDRLGRTTRMAYDNRGNLTQTVDALKRRVNYTYDAGGHLTSISINGKERLKNHYDKKGNLTGTENLYGNSVVVKNDEAGRPEEVIYADGSFLELGYDERGNLTQIRDMAGGVTAYGYDAANRVTETVDANGNVTRYAYDAADRVTAVTDAMGNRRTYTYNAGGKIETITDFDGMQAAFTYNPLGKVETYTDKEEHRASFAYDRMWNISSVTGPDGGIQRYEYDGDSRLVKQVLPMGREISYAYDAAGNRTGMTDAAGNTTRYRYDAVNRLTGVTGPDGAETVYEYDREGNLIKETNACGQTTSYTYDALGRRTSVTDAAGATTSVFYNEMGKAERICHPNGSSTVYGYEKGGRLKSVRYPNGAGEDYSYDAKGNLTGRATTAGERYCYGYDCLDRIISIENPAGGVAYFTYDALGRVTKAEDEKGNVTCYEYTPNGNLAKVTDALGNETFYQYDAMGQLVQTSCTGANGEEPQNTVYTWDKEGHVTTVTDPLGDIERYTYDPAGKMRAKVDKDGYETTFHYGTNGQVEEICYADGRKVSLTYNAIKQLEEVKDWLGTTKIAMDEAGRIATVTDPYGKNVGYEWGSMGERTAVLYPDGRKAAYEYNGAMQLTAMKVFSGEKQEQTVRYSYDEAGRLAGKQFPGGSTDYRYSQAGRIEEILHKGADFTERLRYAYDVMGNKVTAEKDRPGSPEDSGIFSYGYDELNRLTGVAQNGKILRSYSYDAFGNRSSKTEYQTAGELTTKYHYNTKNQLVQEKAANATKDYVYDHRGNLLSVTSGGEVLRAYGFDAANQMESAMEMEDGRMKKAACQYNGLGHRMGQSITAAGGTVPDRIIRYTLDLTRQYHNLLQRTTSMGSGGSRTEDRRETYFWDGNVTGMEEEGRDHFYFQDDLGSPVRLADGTGRSEEVYGFDEFGNDIRTGKDIFRDSMQSFGFTGYQMDGAGGLYFAQARRYDVGAGRFISEDFLKGHTAVPYTMNHYSYCFNRPMDLVDLNGMWPSLKDIGNGIESAASSVWEWGSRNKDTIATVTAVGIAAAVIAGCAIVAPISGVVIAGAAVGGAIGGISEVISQVAEEGKVTSVKKIIVSTALGAASGAMTGGTVSTATSIVGNMTLSMGGSLAKDVISISDGADISGEQMAMNAATNGIIGAISGKIGGAGTQYNKFKSTTVNSILFNGEEILGASTKTVWREYGKYYTDSITKAMVKGFGYGSIPSTVMTTWQVMHSGEEKETCIH</sequence>
<feature type="domain" description="Teneurin-like YD-shell" evidence="3">
    <location>
        <begin position="1153"/>
        <end position="1444"/>
    </location>
</feature>
<name>A0A3R6DH38_9FIRM</name>